<name>A0A0A9BWS1_ARUDO</name>
<sequence>MQEICMSWIRRMQRC</sequence>
<protein>
    <submittedName>
        <fullName evidence="1">Uncharacterized protein</fullName>
    </submittedName>
</protein>
<reference evidence="1" key="2">
    <citation type="journal article" date="2015" name="Data Brief">
        <title>Shoot transcriptome of the giant reed, Arundo donax.</title>
        <authorList>
            <person name="Barrero R.A."/>
            <person name="Guerrero F.D."/>
            <person name="Moolhuijzen P."/>
            <person name="Goolsby J.A."/>
            <person name="Tidwell J."/>
            <person name="Bellgard S.E."/>
            <person name="Bellgard M.I."/>
        </authorList>
    </citation>
    <scope>NUCLEOTIDE SEQUENCE</scope>
    <source>
        <tissue evidence="1">Shoot tissue taken approximately 20 cm above the soil surface</tissue>
    </source>
</reference>
<proteinExistence type="predicted"/>
<organism evidence="1">
    <name type="scientific">Arundo donax</name>
    <name type="common">Giant reed</name>
    <name type="synonym">Donax arundinaceus</name>
    <dbReference type="NCBI Taxonomy" id="35708"/>
    <lineage>
        <taxon>Eukaryota</taxon>
        <taxon>Viridiplantae</taxon>
        <taxon>Streptophyta</taxon>
        <taxon>Embryophyta</taxon>
        <taxon>Tracheophyta</taxon>
        <taxon>Spermatophyta</taxon>
        <taxon>Magnoliopsida</taxon>
        <taxon>Liliopsida</taxon>
        <taxon>Poales</taxon>
        <taxon>Poaceae</taxon>
        <taxon>PACMAD clade</taxon>
        <taxon>Arundinoideae</taxon>
        <taxon>Arundineae</taxon>
        <taxon>Arundo</taxon>
    </lineage>
</organism>
<reference evidence="1" key="1">
    <citation type="submission" date="2014-09" db="EMBL/GenBank/DDBJ databases">
        <authorList>
            <person name="Magalhaes I.L.F."/>
            <person name="Oliveira U."/>
            <person name="Santos F.R."/>
            <person name="Vidigal T.H.D.A."/>
            <person name="Brescovit A.D."/>
            <person name="Santos A.J."/>
        </authorList>
    </citation>
    <scope>NUCLEOTIDE SEQUENCE</scope>
    <source>
        <tissue evidence="1">Shoot tissue taken approximately 20 cm above the soil surface</tissue>
    </source>
</reference>
<evidence type="ECO:0000313" key="1">
    <source>
        <dbReference type="EMBL" id="JAD67761.1"/>
    </source>
</evidence>
<accession>A0A0A9BWS1</accession>
<dbReference type="EMBL" id="GBRH01230134">
    <property type="protein sequence ID" value="JAD67761.1"/>
    <property type="molecule type" value="Transcribed_RNA"/>
</dbReference>